<reference evidence="3" key="1">
    <citation type="submission" date="2022-11" db="UniProtKB">
        <authorList>
            <consortium name="WormBaseParasite"/>
        </authorList>
    </citation>
    <scope>IDENTIFICATION</scope>
</reference>
<sequence>MSARVYSPTSFGKEGFTLRLIINKLARTLLEKGYIDEDCENKIINYRQKRLQYYPIRPKNAKRISLSAGNSMGFLRDNERNSMKMFRRDASSLRVPDENSPRRRFPQGKSDSNEVGADALFLLLGEILVRQFQCTVNMEDGNVHERELKLIIWKHFVQTLVAALIEKQKNNKSEKSSSSNNNNNHH</sequence>
<evidence type="ECO:0000256" key="1">
    <source>
        <dbReference type="SAM" id="MobiDB-lite"/>
    </source>
</evidence>
<organism evidence="2 3">
    <name type="scientific">Panagrolaimus davidi</name>
    <dbReference type="NCBI Taxonomy" id="227884"/>
    <lineage>
        <taxon>Eukaryota</taxon>
        <taxon>Metazoa</taxon>
        <taxon>Ecdysozoa</taxon>
        <taxon>Nematoda</taxon>
        <taxon>Chromadorea</taxon>
        <taxon>Rhabditida</taxon>
        <taxon>Tylenchina</taxon>
        <taxon>Panagrolaimomorpha</taxon>
        <taxon>Panagrolaimoidea</taxon>
        <taxon>Panagrolaimidae</taxon>
        <taxon>Panagrolaimus</taxon>
    </lineage>
</organism>
<feature type="compositionally biased region" description="Basic and acidic residues" evidence="1">
    <location>
        <begin position="87"/>
        <end position="101"/>
    </location>
</feature>
<dbReference type="Proteomes" id="UP000887578">
    <property type="component" value="Unplaced"/>
</dbReference>
<dbReference type="WBParaSite" id="PDA_v2.g3276.t1">
    <property type="protein sequence ID" value="PDA_v2.g3276.t1"/>
    <property type="gene ID" value="PDA_v2.g3276"/>
</dbReference>
<proteinExistence type="predicted"/>
<keyword evidence="2" id="KW-1185">Reference proteome</keyword>
<dbReference type="AlphaFoldDB" id="A0A914QJB9"/>
<name>A0A914QJB9_9BILA</name>
<evidence type="ECO:0000313" key="2">
    <source>
        <dbReference type="Proteomes" id="UP000887578"/>
    </source>
</evidence>
<protein>
    <submittedName>
        <fullName evidence="3">Uncharacterized protein</fullName>
    </submittedName>
</protein>
<evidence type="ECO:0000313" key="3">
    <source>
        <dbReference type="WBParaSite" id="PDA_v2.g3276.t1"/>
    </source>
</evidence>
<accession>A0A914QJB9</accession>
<feature type="region of interest" description="Disordered" evidence="1">
    <location>
        <begin position="87"/>
        <end position="112"/>
    </location>
</feature>